<gene>
    <name evidence="1" type="ORF">N7456_006314</name>
</gene>
<organism evidence="1 2">
    <name type="scientific">Penicillium angulare</name>
    <dbReference type="NCBI Taxonomy" id="116970"/>
    <lineage>
        <taxon>Eukaryota</taxon>
        <taxon>Fungi</taxon>
        <taxon>Dikarya</taxon>
        <taxon>Ascomycota</taxon>
        <taxon>Pezizomycotina</taxon>
        <taxon>Eurotiomycetes</taxon>
        <taxon>Eurotiomycetidae</taxon>
        <taxon>Eurotiales</taxon>
        <taxon>Aspergillaceae</taxon>
        <taxon>Penicillium</taxon>
    </lineage>
</organism>
<comment type="caution">
    <text evidence="1">The sequence shown here is derived from an EMBL/GenBank/DDBJ whole genome shotgun (WGS) entry which is preliminary data.</text>
</comment>
<dbReference type="AlphaFoldDB" id="A0A9W9KCQ9"/>
<keyword evidence="2" id="KW-1185">Reference proteome</keyword>
<proteinExistence type="predicted"/>
<dbReference type="Proteomes" id="UP001149165">
    <property type="component" value="Unassembled WGS sequence"/>
</dbReference>
<reference evidence="1" key="1">
    <citation type="submission" date="2022-11" db="EMBL/GenBank/DDBJ databases">
        <authorList>
            <person name="Petersen C."/>
        </authorList>
    </citation>
    <scope>NUCLEOTIDE SEQUENCE</scope>
    <source>
        <strain evidence="1">IBT 30069</strain>
    </source>
</reference>
<dbReference type="EMBL" id="JAPQKH010000004">
    <property type="protein sequence ID" value="KAJ5100262.1"/>
    <property type="molecule type" value="Genomic_DNA"/>
</dbReference>
<accession>A0A9W9KCQ9</accession>
<protein>
    <submittedName>
        <fullName evidence="1">Uncharacterized protein</fullName>
    </submittedName>
</protein>
<name>A0A9W9KCQ9_9EURO</name>
<evidence type="ECO:0000313" key="1">
    <source>
        <dbReference type="EMBL" id="KAJ5100262.1"/>
    </source>
</evidence>
<reference evidence="1" key="2">
    <citation type="journal article" date="2023" name="IMA Fungus">
        <title>Comparative genomic study of the Penicillium genus elucidates a diverse pangenome and 15 lateral gene transfer events.</title>
        <authorList>
            <person name="Petersen C."/>
            <person name="Sorensen T."/>
            <person name="Nielsen M.R."/>
            <person name="Sondergaard T.E."/>
            <person name="Sorensen J.L."/>
            <person name="Fitzpatrick D.A."/>
            <person name="Frisvad J.C."/>
            <person name="Nielsen K.L."/>
        </authorList>
    </citation>
    <scope>NUCLEOTIDE SEQUENCE</scope>
    <source>
        <strain evidence="1">IBT 30069</strain>
    </source>
</reference>
<sequence>MLIYVGKLNYSPYAADELITVVFRDNVQVGDRVAVILQWSKDAGGQSKANASAHGTVGSVSALSGPLNKKLELFSNEKESTYYWYKGEMSGSKLTLAMWNKGGEEVAKNIELQLVFV</sequence>
<dbReference type="OrthoDB" id="4332097at2759"/>
<evidence type="ECO:0000313" key="2">
    <source>
        <dbReference type="Proteomes" id="UP001149165"/>
    </source>
</evidence>